<dbReference type="EMBL" id="KV448536">
    <property type="protein sequence ID" value="OAX35070.1"/>
    <property type="molecule type" value="Genomic_DNA"/>
</dbReference>
<dbReference type="InterPro" id="IPR036465">
    <property type="entry name" value="vWFA_dom_sf"/>
</dbReference>
<accession>A0A1B7MR52</accession>
<dbReference type="InParanoid" id="A0A1B7MR52"/>
<keyword evidence="3" id="KW-1185">Reference proteome</keyword>
<dbReference type="CDD" id="cd00198">
    <property type="entry name" value="vWFA"/>
    <property type="match status" value="1"/>
</dbReference>
<dbReference type="Gene3D" id="3.40.50.410">
    <property type="entry name" value="von Willebrand factor, type A domain"/>
    <property type="match status" value="1"/>
</dbReference>
<dbReference type="OrthoDB" id="2343366at2759"/>
<dbReference type="InterPro" id="IPR007110">
    <property type="entry name" value="Ig-like_dom"/>
</dbReference>
<dbReference type="Gene3D" id="3.40.50.300">
    <property type="entry name" value="P-loop containing nucleotide triphosphate hydrolases"/>
    <property type="match status" value="1"/>
</dbReference>
<dbReference type="SUPFAM" id="SSF53300">
    <property type="entry name" value="vWA-like"/>
    <property type="match status" value="1"/>
</dbReference>
<dbReference type="InterPro" id="IPR002035">
    <property type="entry name" value="VWF_A"/>
</dbReference>
<name>A0A1B7MR52_9AGAM</name>
<dbReference type="STRING" id="1314800.A0A1B7MR52"/>
<dbReference type="PANTHER" id="PTHR22796">
    <property type="entry name" value="URG4-RELATED"/>
    <property type="match status" value="1"/>
</dbReference>
<dbReference type="SUPFAM" id="SSF52540">
    <property type="entry name" value="P-loop containing nucleoside triphosphate hydrolases"/>
    <property type="match status" value="1"/>
</dbReference>
<sequence length="2177" mass="241121">MDVEDSPLHNDARDLVQSINEMYRVLDLISEQGSGGLVDKIIIAQDSLRAFINTVCPGAYVSMTKVNFSALDQFIVKPIGVYGSKEEIVRLLSSLGVIDDHVAVQLLANNSGSSVFKPTLRSGLYIIRTNCEATSDEQLFLVYWPEDGTWDDSAPSSMKRNRVTFMRYLTKLCDQVTALISPEHARSIVWSEQDSEDLLMEMEEDQDESDRMFTCEVTKTSEQEEAVTPRPGFKATSEHIAMPQPHPEAAAEKPWLLYGETTQGFMTIGYQRGGRITEVWNRKSMSLSRMRLGDYLKNDTLRVKENMEANALHLLIDVGLRSRFPQLCKQFQQESTDISSKVKIAKESKEASIKENLKKDLPGLIPIFHIALVDAIIEKFPTPAEGFSPPSMESKRDDSGVKGICLPCISCYTNGSPRLPSGSRWALDLGEINHHDYKSCKERICIVQNLRRQIPGVDRENNDSLRTILYEDMKHANEALKAMGRGATPHEQPKGFVRKTWAKFNPFKSSGPDSEFIDETSRDAETSDALFLAELDNIEKLPLMDKIVGNARAAALGHFRSLLMKHTEILTCAVLQIQTNQCLAQVHIEVTSDEEQQKAELRKKFITEINANSQAGHDSESFQINIGSVKNTPYKASSVHLIGSRESFEKSKLKFTIHLMQLTAQDLQSLQFDSTTIPSPKFRNSYSFNLPFGYSVVRAQLLEGEKILLATTDRVGNLTVHLEHLTAIEGALTHGGRRKRLNRDRIGEFILAFDESKRMLSVVATEKLLVHIFVHDDTCGFQASGSAINLTQWYPEGTSISHACFICGSDELLLVDSFAQARVYSLTTMQFRPATLNLIHVPIAVHSTPDGSCLITAHARGFDLALTAYHWRTFGSTDGIPLDTLHLPVDQPFLLTSLASRNIVHLVALDVDAQSCQSFALNITRKVTEFSFKEKGARGGAAKSVDVTAHNCLIDCHAEVWTSFPVLPAVQRETITSSTSRCPRTLVFITDRDHQIFAPHFHDLIAHFERTSKKPTGNLLKSIVVSATTYAAFTGARLGGTEWSVSKFRAGEWLAEFLCLIPIQIAVTKENRFIPLKDGVYSTEVEKSLLGADVNHIIDSLSFGWYESLFQSYMAKKPVKVVSSMGEQSVGKSYSLNHLVDTSFAGSAMRTTEGVWMSVTPTKDALVVALDFEGMSNHIERSAQEDTLLVLFNTAISNLVLFRNNFALSRDITGLFQSFQSSSTVLDPAANPSLFQSTLVIIIKDVVDSDTAEITKEFFLKFQKIVQNEQEANFISRLHAGQLTIVPWPVIESQEFYKLFPTLKRQLDKQKLTHNTAGQFLHVVKTLMAKLKACFANDWGALSQSMASHRAQVLLFLLPNALAFGLQEVNPDPEPLKNLDDDVPIGMPDTPTEFSLATGRTQQSSSREATLQILSRTWGNYDSRQQVSEDIWVENLTAHIDNLVNLRIAHVNAWMSSNVARFQSGQASIDEFTREFESATVDLKSNVQLCKLTCADCELLCVQSRLHDGQHNCQSSHACIHSCIFCASSGENKVCSMSAGHPGNHICVVNAHLCGQICDFSGRQGCLDDCTKVVGHADSDHLCAAAVHSCGEPCDLSTLTLADGSAPPCRNTCGIPSDVDHDQHHCGARLCSFPCQLCKRLCANTDHLHGLHDDAIHLCGFEHSCSQPCTADGICEIETAPQAIEATFTGRYEIFQYTKRSPDIRSTVAKRLRCCKPIPPGMIAHLDNLHNHSLDKKVVHFCRQRCEHCGYYCTLPLGHPQQEHETRHGSMSSSRWAVDGPDDTSLEVEGRRFSSNDEGAPMMCNLVCQALGRHAHIDYCRAPDASACGGNNEVQHILRALLPNPDRAKDSVTHNLFWRRTGFKDPYSREEQVNFAKCDAICSGPEHTAVAGNAAQPSYCALPLFHPPTDPNNAQVSLGYVSNDGHLFSCRNPAIMQQAFHTIFASLLLLNITRSSSMSWVDRHPLPNTPASDRITGRCNNRFGAVLSSLYSFWSARATAVAGAQARRDSYSIILFDETIVDVVVNDFASSPDQLLDAVLRYSPNGGTNFTAAIQRGQSVMEQQWSTEKTPVMIFLSDGECHITDQTVQDLCRSAVRLGKALSFHAVSFGTDRSSSSLRGMAQIALAIQNNTPRDPLTPAAATITSSYTQALDTIQLTETFLGIAESLRKPRGSLIH</sequence>
<organism evidence="2 3">
    <name type="scientific">Rhizopogon vinicolor AM-OR11-026</name>
    <dbReference type="NCBI Taxonomy" id="1314800"/>
    <lineage>
        <taxon>Eukaryota</taxon>
        <taxon>Fungi</taxon>
        <taxon>Dikarya</taxon>
        <taxon>Basidiomycota</taxon>
        <taxon>Agaricomycotina</taxon>
        <taxon>Agaricomycetes</taxon>
        <taxon>Agaricomycetidae</taxon>
        <taxon>Boletales</taxon>
        <taxon>Suillineae</taxon>
        <taxon>Rhizopogonaceae</taxon>
        <taxon>Rhizopogon</taxon>
    </lineage>
</organism>
<reference evidence="2 3" key="1">
    <citation type="submission" date="2016-06" db="EMBL/GenBank/DDBJ databases">
        <title>Comparative genomics of the ectomycorrhizal sister species Rhizopogon vinicolor and Rhizopogon vesiculosus (Basidiomycota: Boletales) reveals a divergence of the mating type B locus.</title>
        <authorList>
            <consortium name="DOE Joint Genome Institute"/>
            <person name="Mujic A.B."/>
            <person name="Kuo A."/>
            <person name="Tritt A."/>
            <person name="Lipzen A."/>
            <person name="Chen C."/>
            <person name="Johnson J."/>
            <person name="Sharma A."/>
            <person name="Barry K."/>
            <person name="Grigoriev I.V."/>
            <person name="Spatafora J.W."/>
        </authorList>
    </citation>
    <scope>NUCLEOTIDE SEQUENCE [LARGE SCALE GENOMIC DNA]</scope>
    <source>
        <strain evidence="2 3">AM-OR11-026</strain>
    </source>
</reference>
<gene>
    <name evidence="2" type="ORF">K503DRAFT_697578</name>
</gene>
<feature type="domain" description="Ig-like" evidence="1">
    <location>
        <begin position="131"/>
        <end position="228"/>
    </location>
</feature>
<dbReference type="PROSITE" id="PS50835">
    <property type="entry name" value="IG_LIKE"/>
    <property type="match status" value="1"/>
</dbReference>
<dbReference type="Pfam" id="PF13519">
    <property type="entry name" value="VWA_2"/>
    <property type="match status" value="1"/>
</dbReference>
<evidence type="ECO:0000313" key="2">
    <source>
        <dbReference type="EMBL" id="OAX35070.1"/>
    </source>
</evidence>
<evidence type="ECO:0000259" key="1">
    <source>
        <dbReference type="PROSITE" id="PS50835"/>
    </source>
</evidence>
<proteinExistence type="predicted"/>
<dbReference type="SMART" id="SM00327">
    <property type="entry name" value="VWA"/>
    <property type="match status" value="1"/>
</dbReference>
<dbReference type="InterPro" id="IPR027417">
    <property type="entry name" value="P-loop_NTPase"/>
</dbReference>
<evidence type="ECO:0000313" key="3">
    <source>
        <dbReference type="Proteomes" id="UP000092154"/>
    </source>
</evidence>
<dbReference type="PANTHER" id="PTHR22796:SF1">
    <property type="entry name" value="VWFA DOMAIN-CONTAINING PROTEIN"/>
    <property type="match status" value="1"/>
</dbReference>
<protein>
    <recommendedName>
        <fullName evidence="1">Ig-like domain-containing protein</fullName>
    </recommendedName>
</protein>
<dbReference type="Proteomes" id="UP000092154">
    <property type="component" value="Unassembled WGS sequence"/>
</dbReference>